<keyword evidence="9" id="KW-1185">Reference proteome</keyword>
<evidence type="ECO:0000259" key="7">
    <source>
        <dbReference type="Pfam" id="PF00082"/>
    </source>
</evidence>
<comment type="similarity">
    <text evidence="1 5">Belongs to the peptidase S8 family.</text>
</comment>
<dbReference type="InterPro" id="IPR015500">
    <property type="entry name" value="Peptidase_S8_subtilisin-rel"/>
</dbReference>
<dbReference type="Proteomes" id="UP000218418">
    <property type="component" value="Chromosome"/>
</dbReference>
<dbReference type="GO" id="GO:0006508">
    <property type="term" value="P:proteolysis"/>
    <property type="evidence" value="ECO:0007669"/>
    <property type="project" value="UniProtKB-KW"/>
</dbReference>
<dbReference type="PROSITE" id="PS00137">
    <property type="entry name" value="SUBTILASE_HIS"/>
    <property type="match status" value="1"/>
</dbReference>
<evidence type="ECO:0000313" key="9">
    <source>
        <dbReference type="Proteomes" id="UP000218418"/>
    </source>
</evidence>
<protein>
    <submittedName>
        <fullName evidence="8">Peptidase S8/S53</fullName>
    </submittedName>
</protein>
<evidence type="ECO:0000256" key="4">
    <source>
        <dbReference type="ARBA" id="ARBA00022825"/>
    </source>
</evidence>
<dbReference type="InterPro" id="IPR022398">
    <property type="entry name" value="Peptidase_S8_His-AS"/>
</dbReference>
<dbReference type="EMBL" id="AP018227">
    <property type="protein sequence ID" value="BAY83856.1"/>
    <property type="molecule type" value="Genomic_DNA"/>
</dbReference>
<dbReference type="PANTHER" id="PTHR43806">
    <property type="entry name" value="PEPTIDASE S8"/>
    <property type="match status" value="1"/>
</dbReference>
<dbReference type="AlphaFoldDB" id="A0A1Z4LRI9"/>
<organism evidence="8 9">
    <name type="scientific">Calothrix parasitica NIES-267</name>
    <dbReference type="NCBI Taxonomy" id="1973488"/>
    <lineage>
        <taxon>Bacteria</taxon>
        <taxon>Bacillati</taxon>
        <taxon>Cyanobacteriota</taxon>
        <taxon>Cyanophyceae</taxon>
        <taxon>Nostocales</taxon>
        <taxon>Calotrichaceae</taxon>
        <taxon>Calothrix</taxon>
    </lineage>
</organism>
<feature type="signal peptide" evidence="6">
    <location>
        <begin position="1"/>
        <end position="25"/>
    </location>
</feature>
<feature type="active site" description="Charge relay system" evidence="5">
    <location>
        <position position="448"/>
    </location>
</feature>
<dbReference type="PRINTS" id="PR00723">
    <property type="entry name" value="SUBTILISIN"/>
</dbReference>
<dbReference type="InterPro" id="IPR023828">
    <property type="entry name" value="Peptidase_S8_Ser-AS"/>
</dbReference>
<feature type="domain" description="Peptidase S8/S53" evidence="7">
    <location>
        <begin position="327"/>
        <end position="677"/>
    </location>
</feature>
<dbReference type="InterPro" id="IPR000209">
    <property type="entry name" value="Peptidase_S8/S53_dom"/>
</dbReference>
<evidence type="ECO:0000256" key="2">
    <source>
        <dbReference type="ARBA" id="ARBA00022670"/>
    </source>
</evidence>
<proteinExistence type="inferred from homology"/>
<name>A0A1Z4LRI9_9CYAN</name>
<dbReference type="Pfam" id="PF00082">
    <property type="entry name" value="Peptidase_S8"/>
    <property type="match status" value="1"/>
</dbReference>
<keyword evidence="3 5" id="KW-0378">Hydrolase</keyword>
<dbReference type="InterPro" id="IPR050131">
    <property type="entry name" value="Peptidase_S8_subtilisin-like"/>
</dbReference>
<dbReference type="GO" id="GO:0004252">
    <property type="term" value="F:serine-type endopeptidase activity"/>
    <property type="evidence" value="ECO:0007669"/>
    <property type="project" value="UniProtKB-UniRule"/>
</dbReference>
<sequence>MNRKRTVSRILLASSILALTNILFTANIKFNSTASAQTTKTETNNQLFYIYKGEKIPLTQQTDIVAVEFKTLPTTRNPNPLYLKLEQDLQTGTRTRGGSTSQIQVQPLGENYAVVTLPRNNNTNIQKQIENQSYVKAALPVLSRTNSQDTIVLPNEIVISFKQNISDNQRESILKQNNLEIVRPLRFFPNFYIVKSTAASGTAVLNVANQLNQIRGVNSAAPNFLQSISKFIDIDNQNQDMGLNTQAIKKQPKLENSGSITKNYLGLQWHLNSVPLKQCLQQQINTFDSLQNCLQQQTAKNKQLQSKSTLPRTDLRVTEAWKNSNGGKDVVVAVIDSLIQWNHPDLRDSLYQVQTADRCPGERYGWDFSEPGKSRKPCEIGDSDTSMSALELNILRRKLHHTFKLSDKELIKRYVHPSKLQRISSTSEKRVADYLRNKIRSQVGSEFHGTMVTGVIAAKPQNQTGMWGVAPNAKILPVRVFGLNGSISSSSVIEAVGYAANRGADVINLSLGSMVPTDVGELAFSQVLQQNPKLVVVASSGNSNYSRVAYPSGYDGVLSVGASNLQGNRAPYSNFGRGLDVVAPGGDLSTEAGWLGGIATTGGTWMDTFWKGLAFPKSRWSKTVDFKGKYWWTQGTSFSSPAVAGVVALMKGEDSNNRLNRQELVKILKSTAGYQGLNLTEQEQNIYRRLANRKRVPSGITDKQYFFGSGLINAEAAVRAVKN</sequence>
<evidence type="ECO:0000256" key="1">
    <source>
        <dbReference type="ARBA" id="ARBA00011073"/>
    </source>
</evidence>
<dbReference type="SUPFAM" id="SSF52743">
    <property type="entry name" value="Subtilisin-like"/>
    <property type="match status" value="1"/>
</dbReference>
<dbReference type="PROSITE" id="PS00138">
    <property type="entry name" value="SUBTILASE_SER"/>
    <property type="match status" value="1"/>
</dbReference>
<dbReference type="PANTHER" id="PTHR43806:SF11">
    <property type="entry name" value="CEREVISIN-RELATED"/>
    <property type="match status" value="1"/>
</dbReference>
<dbReference type="Gene3D" id="3.40.50.200">
    <property type="entry name" value="Peptidase S8/S53 domain"/>
    <property type="match status" value="1"/>
</dbReference>
<dbReference type="InterPro" id="IPR036852">
    <property type="entry name" value="Peptidase_S8/S53_dom_sf"/>
</dbReference>
<dbReference type="OrthoDB" id="9798386at2"/>
<feature type="active site" description="Charge relay system" evidence="5">
    <location>
        <position position="637"/>
    </location>
</feature>
<feature type="active site" description="Charge relay system" evidence="5">
    <location>
        <position position="336"/>
    </location>
</feature>
<keyword evidence="2 5" id="KW-0645">Protease</keyword>
<evidence type="ECO:0000256" key="3">
    <source>
        <dbReference type="ARBA" id="ARBA00022801"/>
    </source>
</evidence>
<keyword evidence="4 5" id="KW-0720">Serine protease</keyword>
<keyword evidence="6" id="KW-0732">Signal</keyword>
<feature type="chain" id="PRO_5012915936" evidence="6">
    <location>
        <begin position="26"/>
        <end position="723"/>
    </location>
</feature>
<dbReference type="PROSITE" id="PS51892">
    <property type="entry name" value="SUBTILASE"/>
    <property type="match status" value="1"/>
</dbReference>
<reference evidence="8 9" key="1">
    <citation type="submission" date="2017-06" db="EMBL/GenBank/DDBJ databases">
        <title>Genome sequencing of cyanobaciteial culture collection at National Institute for Environmental Studies (NIES).</title>
        <authorList>
            <person name="Hirose Y."/>
            <person name="Shimura Y."/>
            <person name="Fujisawa T."/>
            <person name="Nakamura Y."/>
            <person name="Kawachi M."/>
        </authorList>
    </citation>
    <scope>NUCLEOTIDE SEQUENCE [LARGE SCALE GENOMIC DNA]</scope>
    <source>
        <strain evidence="8 9">NIES-267</strain>
    </source>
</reference>
<evidence type="ECO:0000313" key="8">
    <source>
        <dbReference type="EMBL" id="BAY83856.1"/>
    </source>
</evidence>
<evidence type="ECO:0000256" key="5">
    <source>
        <dbReference type="PROSITE-ProRule" id="PRU01240"/>
    </source>
</evidence>
<evidence type="ECO:0000256" key="6">
    <source>
        <dbReference type="SAM" id="SignalP"/>
    </source>
</evidence>
<gene>
    <name evidence="8" type="ORF">NIES267_33500</name>
</gene>
<accession>A0A1Z4LRI9</accession>